<dbReference type="Proteomes" id="UP001066276">
    <property type="component" value="Chromosome 11"/>
</dbReference>
<keyword evidence="3" id="KW-1185">Reference proteome</keyword>
<feature type="region of interest" description="Disordered" evidence="1">
    <location>
        <begin position="88"/>
        <end position="122"/>
    </location>
</feature>
<evidence type="ECO:0000313" key="2">
    <source>
        <dbReference type="EMBL" id="KAJ1088663.1"/>
    </source>
</evidence>
<feature type="compositionally biased region" description="Basic residues" evidence="1">
    <location>
        <begin position="94"/>
        <end position="104"/>
    </location>
</feature>
<dbReference type="AlphaFoldDB" id="A0AAV7LIL4"/>
<evidence type="ECO:0000313" key="3">
    <source>
        <dbReference type="Proteomes" id="UP001066276"/>
    </source>
</evidence>
<proteinExistence type="predicted"/>
<evidence type="ECO:0000256" key="1">
    <source>
        <dbReference type="SAM" id="MobiDB-lite"/>
    </source>
</evidence>
<sequence>MQKQATSQEERGRTSDSKTYPVAVKQVKWWEEEQVVVGAISDLVEELIIGTGYVAFQELLDSLTHTNLTEAWWAEAPFPKVEIEKNIPRERLTKKQKRNQKKTYHRENNDNNGKNPNPKKHVLSVAGNFRQSQLEYPTLKQAWHNALTNINSTGAIGELQPLHHYGSATQEEGPEIPRRCKEEQRTKQRRIREDHKEDRGTQRSTEEEEMRDDELRETKNGNVCHRTPIKTLPRDNREGERYMQKPATFQEERGPTSYVKRTGEREGNENHQKEQFYKSDLRNSKALVNRSMAKWVDAQDK</sequence>
<gene>
    <name evidence="2" type="ORF">NDU88_001819</name>
</gene>
<feature type="region of interest" description="Disordered" evidence="1">
    <location>
        <begin position="168"/>
        <end position="218"/>
    </location>
</feature>
<comment type="caution">
    <text evidence="2">The sequence shown here is derived from an EMBL/GenBank/DDBJ whole genome shotgun (WGS) entry which is preliminary data.</text>
</comment>
<feature type="region of interest" description="Disordered" evidence="1">
    <location>
        <begin position="244"/>
        <end position="274"/>
    </location>
</feature>
<feature type="compositionally biased region" description="Basic and acidic residues" evidence="1">
    <location>
        <begin position="175"/>
        <end position="205"/>
    </location>
</feature>
<accession>A0AAV7LIL4</accession>
<organism evidence="2 3">
    <name type="scientific">Pleurodeles waltl</name>
    <name type="common">Iberian ribbed newt</name>
    <dbReference type="NCBI Taxonomy" id="8319"/>
    <lineage>
        <taxon>Eukaryota</taxon>
        <taxon>Metazoa</taxon>
        <taxon>Chordata</taxon>
        <taxon>Craniata</taxon>
        <taxon>Vertebrata</taxon>
        <taxon>Euteleostomi</taxon>
        <taxon>Amphibia</taxon>
        <taxon>Batrachia</taxon>
        <taxon>Caudata</taxon>
        <taxon>Salamandroidea</taxon>
        <taxon>Salamandridae</taxon>
        <taxon>Pleurodelinae</taxon>
        <taxon>Pleurodeles</taxon>
    </lineage>
</organism>
<protein>
    <submittedName>
        <fullName evidence="2">Uncharacterized protein</fullName>
    </submittedName>
</protein>
<feature type="compositionally biased region" description="Basic and acidic residues" evidence="1">
    <location>
        <begin position="261"/>
        <end position="274"/>
    </location>
</feature>
<dbReference type="EMBL" id="JANPWB010000015">
    <property type="protein sequence ID" value="KAJ1088663.1"/>
    <property type="molecule type" value="Genomic_DNA"/>
</dbReference>
<name>A0AAV7LIL4_PLEWA</name>
<reference evidence="2" key="1">
    <citation type="journal article" date="2022" name="bioRxiv">
        <title>Sequencing and chromosome-scale assembly of the giantPleurodeles waltlgenome.</title>
        <authorList>
            <person name="Brown T."/>
            <person name="Elewa A."/>
            <person name="Iarovenko S."/>
            <person name="Subramanian E."/>
            <person name="Araus A.J."/>
            <person name="Petzold A."/>
            <person name="Susuki M."/>
            <person name="Suzuki K.-i.T."/>
            <person name="Hayashi T."/>
            <person name="Toyoda A."/>
            <person name="Oliveira C."/>
            <person name="Osipova E."/>
            <person name="Leigh N.D."/>
            <person name="Simon A."/>
            <person name="Yun M.H."/>
        </authorList>
    </citation>
    <scope>NUCLEOTIDE SEQUENCE</scope>
    <source>
        <strain evidence="2">20211129_DDA</strain>
        <tissue evidence="2">Liver</tissue>
    </source>
</reference>